<dbReference type="EMBL" id="PRDK01000001">
    <property type="protein sequence ID" value="MBE8712398.1"/>
    <property type="molecule type" value="Genomic_DNA"/>
</dbReference>
<dbReference type="Gene3D" id="3.30.530.20">
    <property type="match status" value="1"/>
</dbReference>
<evidence type="ECO:0000313" key="2">
    <source>
        <dbReference type="Proteomes" id="UP000616201"/>
    </source>
</evidence>
<organism evidence="1 2">
    <name type="scientific">Sphingobacterium hungaricum</name>
    <dbReference type="NCBI Taxonomy" id="2082723"/>
    <lineage>
        <taxon>Bacteria</taxon>
        <taxon>Pseudomonadati</taxon>
        <taxon>Bacteroidota</taxon>
        <taxon>Sphingobacteriia</taxon>
        <taxon>Sphingobacteriales</taxon>
        <taxon>Sphingobacteriaceae</taxon>
        <taxon>Sphingobacterium</taxon>
    </lineage>
</organism>
<evidence type="ECO:0008006" key="3">
    <source>
        <dbReference type="Google" id="ProtNLM"/>
    </source>
</evidence>
<accession>A0A928UV29</accession>
<protein>
    <recommendedName>
        <fullName evidence="3">Ligand-binding SRPBCC domain-containing protein</fullName>
    </recommendedName>
</protein>
<evidence type="ECO:0000313" key="1">
    <source>
        <dbReference type="EMBL" id="MBE8712398.1"/>
    </source>
</evidence>
<dbReference type="RefSeq" id="WP_196934733.1">
    <property type="nucleotide sequence ID" value="NZ_MU158698.1"/>
</dbReference>
<dbReference type="SUPFAM" id="SSF55961">
    <property type="entry name" value="Bet v1-like"/>
    <property type="match status" value="1"/>
</dbReference>
<proteinExistence type="predicted"/>
<reference evidence="1" key="1">
    <citation type="submission" date="2018-02" db="EMBL/GenBank/DDBJ databases">
        <authorList>
            <person name="Vasarhelyi B.M."/>
            <person name="Deshmukh S."/>
            <person name="Balint B."/>
            <person name="Kukolya J."/>
        </authorList>
    </citation>
    <scope>NUCLEOTIDE SEQUENCE</scope>
    <source>
        <strain evidence="1">KB22</strain>
    </source>
</reference>
<dbReference type="CDD" id="cd07820">
    <property type="entry name" value="SRPBCC_3"/>
    <property type="match status" value="1"/>
</dbReference>
<dbReference type="AlphaFoldDB" id="A0A928UV29"/>
<sequence>MKTYRLTFEQFLPTTLDKAWDYFSSPFNLAEITPSEMAFDVRSPLTKEDKMFPGLIISYKVSPLFGIKLNWVTEITHIKDKSYFVDEQRFGPFAFWHHLHQFQEVDGGVLMQDVLHYAIGWGPVGILANEMIVYKKLNHIFSFRQQKVEELFKPE</sequence>
<name>A0A928UV29_9SPHI</name>
<gene>
    <name evidence="1" type="ORF">C4F49_01715</name>
</gene>
<dbReference type="Proteomes" id="UP000616201">
    <property type="component" value="Unassembled WGS sequence"/>
</dbReference>
<comment type="caution">
    <text evidence="1">The sequence shown here is derived from an EMBL/GenBank/DDBJ whole genome shotgun (WGS) entry which is preliminary data.</text>
</comment>
<dbReference type="InterPro" id="IPR023393">
    <property type="entry name" value="START-like_dom_sf"/>
</dbReference>
<keyword evidence="2" id="KW-1185">Reference proteome</keyword>